<reference evidence="1" key="1">
    <citation type="submission" date="2024-09" db="EMBL/GenBank/DDBJ databases">
        <title>Black Yeasts Isolated from many extreme environments.</title>
        <authorList>
            <person name="Coleine C."/>
            <person name="Stajich J.E."/>
            <person name="Selbmann L."/>
        </authorList>
    </citation>
    <scope>NUCLEOTIDE SEQUENCE</scope>
    <source>
        <strain evidence="1">CCFEE 5737</strain>
    </source>
</reference>
<evidence type="ECO:0000313" key="1">
    <source>
        <dbReference type="EMBL" id="KAK3065100.1"/>
    </source>
</evidence>
<accession>A0ACC3DCG3</accession>
<organism evidence="1 2">
    <name type="scientific">Coniosporium uncinatum</name>
    <dbReference type="NCBI Taxonomy" id="93489"/>
    <lineage>
        <taxon>Eukaryota</taxon>
        <taxon>Fungi</taxon>
        <taxon>Dikarya</taxon>
        <taxon>Ascomycota</taxon>
        <taxon>Pezizomycotina</taxon>
        <taxon>Dothideomycetes</taxon>
        <taxon>Dothideomycetes incertae sedis</taxon>
        <taxon>Coniosporium</taxon>
    </lineage>
</organism>
<proteinExistence type="predicted"/>
<evidence type="ECO:0000313" key="2">
    <source>
        <dbReference type="Proteomes" id="UP001186974"/>
    </source>
</evidence>
<sequence>MFREWKQLVKKLGKERFSERFVPLSELHPKLADDGNGVGGEGYGATVLMKMSPDLFRPERTGQGQTENDREETAGEAGENGGQHLGESWPEYGYLAE</sequence>
<dbReference type="Proteomes" id="UP001186974">
    <property type="component" value="Unassembled WGS sequence"/>
</dbReference>
<protein>
    <submittedName>
        <fullName evidence="1">Uncharacterized protein</fullName>
    </submittedName>
</protein>
<name>A0ACC3DCG3_9PEZI</name>
<gene>
    <name evidence="1" type="ORF">LTS18_010515</name>
</gene>
<keyword evidence="2" id="KW-1185">Reference proteome</keyword>
<dbReference type="EMBL" id="JAWDJW010006363">
    <property type="protein sequence ID" value="KAK3065100.1"/>
    <property type="molecule type" value="Genomic_DNA"/>
</dbReference>
<comment type="caution">
    <text evidence="1">The sequence shown here is derived from an EMBL/GenBank/DDBJ whole genome shotgun (WGS) entry which is preliminary data.</text>
</comment>